<protein>
    <recommendedName>
        <fullName evidence="3">DUF1279 domain-containing protein</fullName>
    </recommendedName>
</protein>
<accession>A0A5A8DDW6</accession>
<evidence type="ECO:0000256" key="2">
    <source>
        <dbReference type="SAM" id="Phobius"/>
    </source>
</evidence>
<evidence type="ECO:0000313" key="4">
    <source>
        <dbReference type="EMBL" id="KAA0162091.1"/>
    </source>
</evidence>
<feature type="domain" description="DUF1279" evidence="3">
    <location>
        <begin position="80"/>
        <end position="180"/>
    </location>
</feature>
<dbReference type="Pfam" id="PF06916">
    <property type="entry name" value="FAM210A-B_dom"/>
    <property type="match status" value="1"/>
</dbReference>
<evidence type="ECO:0000313" key="5">
    <source>
        <dbReference type="Proteomes" id="UP000324907"/>
    </source>
</evidence>
<sequence>MRVALVRAAAPLRASVLAPTAVAAALRPMPSRAFSVTVSALSAAAGEPKEERKATGLFGSIMADFRAEQEDMKGLSGWGKVKHLFSRYGFLSIVVYETVFFSALGGFYGLFVLNGNFGLDVNPMLDTLGMTDTVTGLLHHFGMAEEGEPLSPGATSLALSIVATELSEFWRLPLTIVLLPTISRRVLGRKFDSPAKPPTPGNGSGPGAEQER</sequence>
<dbReference type="GO" id="GO:0005739">
    <property type="term" value="C:mitochondrion"/>
    <property type="evidence" value="ECO:0007669"/>
    <property type="project" value="TreeGrafter"/>
</dbReference>
<gene>
    <name evidence="4" type="ORF">FNF28_04837</name>
</gene>
<proteinExistence type="predicted"/>
<organism evidence="4 5">
    <name type="scientific">Cafeteria roenbergensis</name>
    <name type="common">Marine flagellate</name>
    <dbReference type="NCBI Taxonomy" id="33653"/>
    <lineage>
        <taxon>Eukaryota</taxon>
        <taxon>Sar</taxon>
        <taxon>Stramenopiles</taxon>
        <taxon>Bigyra</taxon>
        <taxon>Opalozoa</taxon>
        <taxon>Bicosoecida</taxon>
        <taxon>Cafeteriaceae</taxon>
        <taxon>Cafeteria</taxon>
    </lineage>
</organism>
<keyword evidence="2" id="KW-0812">Transmembrane</keyword>
<dbReference type="Proteomes" id="UP000324907">
    <property type="component" value="Unassembled WGS sequence"/>
</dbReference>
<evidence type="ECO:0000259" key="3">
    <source>
        <dbReference type="Pfam" id="PF06916"/>
    </source>
</evidence>
<dbReference type="InterPro" id="IPR009688">
    <property type="entry name" value="FAM210A/B-like_dom"/>
</dbReference>
<dbReference type="AlphaFoldDB" id="A0A5A8DDW6"/>
<dbReference type="PANTHER" id="PTHR21377">
    <property type="entry name" value="PROTEIN FAM210B, MITOCHONDRIAL"/>
    <property type="match status" value="1"/>
</dbReference>
<evidence type="ECO:0000256" key="1">
    <source>
        <dbReference type="SAM" id="MobiDB-lite"/>
    </source>
</evidence>
<keyword evidence="2" id="KW-1133">Transmembrane helix</keyword>
<dbReference type="PANTHER" id="PTHR21377:SF0">
    <property type="entry name" value="PROTEIN FAM210B, MITOCHONDRIAL"/>
    <property type="match status" value="1"/>
</dbReference>
<dbReference type="EMBL" id="VLTL01000086">
    <property type="protein sequence ID" value="KAA0162091.1"/>
    <property type="molecule type" value="Genomic_DNA"/>
</dbReference>
<reference evidence="4 5" key="1">
    <citation type="submission" date="2019-07" db="EMBL/GenBank/DDBJ databases">
        <title>Genomes of Cafeteria roenbergensis.</title>
        <authorList>
            <person name="Fischer M.G."/>
            <person name="Hackl T."/>
            <person name="Roman M."/>
        </authorList>
    </citation>
    <scope>NUCLEOTIDE SEQUENCE [LARGE SCALE GENOMIC DNA]</scope>
    <source>
        <strain evidence="4 5">RCC970-E3</strain>
    </source>
</reference>
<feature type="region of interest" description="Disordered" evidence="1">
    <location>
        <begin position="190"/>
        <end position="212"/>
    </location>
</feature>
<dbReference type="InterPro" id="IPR045866">
    <property type="entry name" value="FAM210A/B-like"/>
</dbReference>
<comment type="caution">
    <text evidence="4">The sequence shown here is derived from an EMBL/GenBank/DDBJ whole genome shotgun (WGS) entry which is preliminary data.</text>
</comment>
<name>A0A5A8DDW6_CAFRO</name>
<feature type="transmembrane region" description="Helical" evidence="2">
    <location>
        <begin position="88"/>
        <end position="113"/>
    </location>
</feature>
<keyword evidence="2" id="KW-0472">Membrane</keyword>